<evidence type="ECO:0008006" key="3">
    <source>
        <dbReference type="Google" id="ProtNLM"/>
    </source>
</evidence>
<gene>
    <name evidence="1" type="ORF">SAMN05192539_104730</name>
</gene>
<dbReference type="Proteomes" id="UP000198866">
    <property type="component" value="Unassembled WGS sequence"/>
</dbReference>
<dbReference type="EMBL" id="FNYE01000047">
    <property type="protein sequence ID" value="SEK10270.1"/>
    <property type="molecule type" value="Genomic_DNA"/>
</dbReference>
<keyword evidence="2" id="KW-1185">Reference proteome</keyword>
<dbReference type="RefSeq" id="WP_090873382.1">
    <property type="nucleotide sequence ID" value="NZ_FNYE01000047.1"/>
</dbReference>
<reference evidence="2" key="1">
    <citation type="submission" date="2016-10" db="EMBL/GenBank/DDBJ databases">
        <authorList>
            <person name="Varghese N."/>
            <person name="Submissions S."/>
        </authorList>
    </citation>
    <scope>NUCLEOTIDE SEQUENCE [LARGE SCALE GENOMIC DNA]</scope>
    <source>
        <strain evidence="2">LMG 26031</strain>
    </source>
</reference>
<dbReference type="STRING" id="667676.SAMN05192539_104730"/>
<evidence type="ECO:0000313" key="1">
    <source>
        <dbReference type="EMBL" id="SEK10270.1"/>
    </source>
</evidence>
<organism evidence="1 2">
    <name type="scientific">Paraburkholderia diazotrophica</name>
    <dbReference type="NCBI Taxonomy" id="667676"/>
    <lineage>
        <taxon>Bacteria</taxon>
        <taxon>Pseudomonadati</taxon>
        <taxon>Pseudomonadota</taxon>
        <taxon>Betaproteobacteria</taxon>
        <taxon>Burkholderiales</taxon>
        <taxon>Burkholderiaceae</taxon>
        <taxon>Paraburkholderia</taxon>
    </lineage>
</organism>
<name>A0A1H7EF59_9BURK</name>
<sequence length="418" mass="42150">MGSLLEMMFVLLGSAILTVQAIKADVANQRATMLTIEGQNEATLVSAFEGWISDNFGAILSQYTASGNVSTLTPPTIAQLVAAGNLKQAHGAGPFWGGSYATSMTMVPAGCTQAAGNCRVAFTMYPTKPLLKGGQPDVGGAAQVAQAGAKLAGTSQFGYSNSQNPAVIGGINGSFTTANPLGAKAATILATNGPSDDGSSVYIRRDGSLTWTGDQNVNGVSLHNVKNLDATGNISAATANLQAGNSLNIGGGAVYYGDSTNAAVRTNGALYVQNQAGTGPAPINTGAANITGNATVSGFVQAGNVAWARNACSGTGIAAAADGSGLILSCQYGQWLPVGGRWQRYGYYVVQNGWGVPAPTCPGGGTPELLVTAQSVYVDPTASFSYSVSGSGPWTVWIVDGSGSGIPGQAIASTYCAY</sequence>
<dbReference type="OrthoDB" id="9071880at2"/>
<accession>A0A1H7EF59</accession>
<protein>
    <recommendedName>
        <fullName evidence="3">Shufflon protein, N-terminal constant region</fullName>
    </recommendedName>
</protein>
<evidence type="ECO:0000313" key="2">
    <source>
        <dbReference type="Proteomes" id="UP000198866"/>
    </source>
</evidence>
<proteinExistence type="predicted"/>
<dbReference type="AlphaFoldDB" id="A0A1H7EF59"/>